<dbReference type="PANTHER" id="PTHR43133">
    <property type="entry name" value="RNA POLYMERASE ECF-TYPE SIGMA FACTO"/>
    <property type="match status" value="1"/>
</dbReference>
<dbReference type="InterPro" id="IPR036388">
    <property type="entry name" value="WH-like_DNA-bd_sf"/>
</dbReference>
<accession>A0A7L4UPC3</accession>
<dbReference type="EMBL" id="QENZ01000004">
    <property type="protein sequence ID" value="PVX50958.1"/>
    <property type="molecule type" value="Genomic_DNA"/>
</dbReference>
<keyword evidence="8" id="KW-1185">Reference proteome</keyword>
<name>A0A7L4UPC3_BALHA</name>
<organism evidence="7 8">
    <name type="scientific">Balneicella halophila</name>
    <dbReference type="NCBI Taxonomy" id="1537566"/>
    <lineage>
        <taxon>Bacteria</taxon>
        <taxon>Pseudomonadati</taxon>
        <taxon>Bacteroidota</taxon>
        <taxon>Bacteroidia</taxon>
        <taxon>Bacteroidales</taxon>
        <taxon>Balneicellaceae</taxon>
        <taxon>Balneicella</taxon>
    </lineage>
</organism>
<proteinExistence type="inferred from homology"/>
<dbReference type="InterPro" id="IPR013249">
    <property type="entry name" value="RNA_pol_sigma70_r4_t2"/>
</dbReference>
<reference evidence="7 8" key="1">
    <citation type="submission" date="2018-05" db="EMBL/GenBank/DDBJ databases">
        <title>Genomic Encyclopedia of Type Strains, Phase IV (KMG-IV): sequencing the most valuable type-strain genomes for metagenomic binning, comparative biology and taxonomic classification.</title>
        <authorList>
            <person name="Goeker M."/>
        </authorList>
    </citation>
    <scope>NUCLEOTIDE SEQUENCE [LARGE SCALE GENOMIC DNA]</scope>
    <source>
        <strain evidence="7 8">DSM 28579</strain>
    </source>
</reference>
<evidence type="ECO:0000313" key="8">
    <source>
        <dbReference type="Proteomes" id="UP000251835"/>
    </source>
</evidence>
<dbReference type="Gene3D" id="1.10.10.10">
    <property type="entry name" value="Winged helix-like DNA-binding domain superfamily/Winged helix DNA-binding domain"/>
    <property type="match status" value="1"/>
</dbReference>
<feature type="domain" description="RNA polymerase sigma factor 70 region 4 type 2" evidence="6">
    <location>
        <begin position="107"/>
        <end position="157"/>
    </location>
</feature>
<comment type="similarity">
    <text evidence="1">Belongs to the sigma-70 factor family. ECF subfamily.</text>
</comment>
<dbReference type="GO" id="GO:0003677">
    <property type="term" value="F:DNA binding"/>
    <property type="evidence" value="ECO:0007669"/>
    <property type="project" value="InterPro"/>
</dbReference>
<dbReference type="RefSeq" id="WP_116496507.1">
    <property type="nucleotide sequence ID" value="NZ_QENZ01000004.1"/>
</dbReference>
<dbReference type="InterPro" id="IPR013324">
    <property type="entry name" value="RNA_pol_sigma_r3/r4-like"/>
</dbReference>
<evidence type="ECO:0000256" key="4">
    <source>
        <dbReference type="ARBA" id="ARBA00023163"/>
    </source>
</evidence>
<dbReference type="InterPro" id="IPR039425">
    <property type="entry name" value="RNA_pol_sigma-70-like"/>
</dbReference>
<evidence type="ECO:0000259" key="6">
    <source>
        <dbReference type="Pfam" id="PF08281"/>
    </source>
</evidence>
<gene>
    <name evidence="7" type="ORF">C7377_1288</name>
</gene>
<dbReference type="GO" id="GO:0006352">
    <property type="term" value="P:DNA-templated transcription initiation"/>
    <property type="evidence" value="ECO:0007669"/>
    <property type="project" value="InterPro"/>
</dbReference>
<comment type="caution">
    <text evidence="7">The sequence shown here is derived from an EMBL/GenBank/DDBJ whole genome shotgun (WGS) entry which is preliminary data.</text>
</comment>
<evidence type="ECO:0000256" key="3">
    <source>
        <dbReference type="ARBA" id="ARBA00023082"/>
    </source>
</evidence>
<dbReference type="Proteomes" id="UP000251835">
    <property type="component" value="Unassembled WGS sequence"/>
</dbReference>
<dbReference type="Pfam" id="PF04542">
    <property type="entry name" value="Sigma70_r2"/>
    <property type="match status" value="1"/>
</dbReference>
<dbReference type="Pfam" id="PF08281">
    <property type="entry name" value="Sigma70_r4_2"/>
    <property type="match status" value="1"/>
</dbReference>
<keyword evidence="2" id="KW-0805">Transcription regulation</keyword>
<feature type="domain" description="RNA polymerase sigma-70 region 2" evidence="5">
    <location>
        <begin position="11"/>
        <end position="78"/>
    </location>
</feature>
<dbReference type="SUPFAM" id="SSF88659">
    <property type="entry name" value="Sigma3 and sigma4 domains of RNA polymerase sigma factors"/>
    <property type="match status" value="1"/>
</dbReference>
<dbReference type="InterPro" id="IPR014284">
    <property type="entry name" value="RNA_pol_sigma-70_dom"/>
</dbReference>
<keyword evidence="4" id="KW-0804">Transcription</keyword>
<sequence length="165" mass="19678">MSTRQDIFANLVDENQGIIHKVCRTYADSDEEHKDMFQEVVLQLWSSFDSFKEESKFSTWMYRVALNTAITLFRKKKKAITTTEIEEYHSHQYKEIVEHDKQEEIDILYKSIKQLTEIERALVLLYLEEKPYKEIAETIGITEGNARVKINRVKVKLKEIMQQWI</sequence>
<evidence type="ECO:0000256" key="2">
    <source>
        <dbReference type="ARBA" id="ARBA00023015"/>
    </source>
</evidence>
<dbReference type="InterPro" id="IPR013325">
    <property type="entry name" value="RNA_pol_sigma_r2"/>
</dbReference>
<dbReference type="SUPFAM" id="SSF88946">
    <property type="entry name" value="Sigma2 domain of RNA polymerase sigma factors"/>
    <property type="match status" value="1"/>
</dbReference>
<evidence type="ECO:0000256" key="1">
    <source>
        <dbReference type="ARBA" id="ARBA00010641"/>
    </source>
</evidence>
<dbReference type="PANTHER" id="PTHR43133:SF45">
    <property type="entry name" value="RNA POLYMERASE ECF-TYPE SIGMA FACTOR"/>
    <property type="match status" value="1"/>
</dbReference>
<dbReference type="OrthoDB" id="9780326at2"/>
<dbReference type="Gene3D" id="1.10.1740.10">
    <property type="match status" value="1"/>
</dbReference>
<dbReference type="AlphaFoldDB" id="A0A7L4UPC3"/>
<evidence type="ECO:0000259" key="5">
    <source>
        <dbReference type="Pfam" id="PF04542"/>
    </source>
</evidence>
<dbReference type="GO" id="GO:0016987">
    <property type="term" value="F:sigma factor activity"/>
    <property type="evidence" value="ECO:0007669"/>
    <property type="project" value="UniProtKB-KW"/>
</dbReference>
<dbReference type="InterPro" id="IPR007627">
    <property type="entry name" value="RNA_pol_sigma70_r2"/>
</dbReference>
<evidence type="ECO:0000313" key="7">
    <source>
        <dbReference type="EMBL" id="PVX50958.1"/>
    </source>
</evidence>
<dbReference type="NCBIfam" id="TIGR02937">
    <property type="entry name" value="sigma70-ECF"/>
    <property type="match status" value="1"/>
</dbReference>
<protein>
    <submittedName>
        <fullName evidence="7">RNA polymerase sigma-70 factor (ECF subfamily)</fullName>
    </submittedName>
</protein>
<keyword evidence="3" id="KW-0731">Sigma factor</keyword>